<keyword evidence="9" id="KW-1185">Reference proteome</keyword>
<evidence type="ECO:0000256" key="4">
    <source>
        <dbReference type="ARBA" id="ARBA00023163"/>
    </source>
</evidence>
<feature type="domain" description="PTS EIIA type-2" evidence="5">
    <location>
        <begin position="487"/>
        <end position="626"/>
    </location>
</feature>
<evidence type="ECO:0000259" key="7">
    <source>
        <dbReference type="PROSITE" id="PS51372"/>
    </source>
</evidence>
<dbReference type="Proteomes" id="UP001596215">
    <property type="component" value="Unassembled WGS sequence"/>
</dbReference>
<keyword evidence="2" id="KW-0805">Transcription regulation</keyword>
<proteinExistence type="predicted"/>
<dbReference type="CDD" id="cd05568">
    <property type="entry name" value="PTS_IIB_bgl_like"/>
    <property type="match status" value="1"/>
</dbReference>
<evidence type="ECO:0000256" key="3">
    <source>
        <dbReference type="ARBA" id="ARBA00023159"/>
    </source>
</evidence>
<protein>
    <submittedName>
        <fullName evidence="8">BglG family transcription antiterminator</fullName>
    </submittedName>
</protein>
<dbReference type="PROSITE" id="PS51099">
    <property type="entry name" value="PTS_EIIB_TYPE_2"/>
    <property type="match status" value="1"/>
</dbReference>
<dbReference type="CDD" id="cd00211">
    <property type="entry name" value="PTS_IIA_fru"/>
    <property type="match status" value="1"/>
</dbReference>
<dbReference type="SUPFAM" id="SSF55804">
    <property type="entry name" value="Phoshotransferase/anion transport protein"/>
    <property type="match status" value="1"/>
</dbReference>
<keyword evidence="1" id="KW-0677">Repeat</keyword>
<dbReference type="PROSITE" id="PS51094">
    <property type="entry name" value="PTS_EIIA_TYPE_2"/>
    <property type="match status" value="1"/>
</dbReference>
<dbReference type="InterPro" id="IPR011608">
    <property type="entry name" value="PRD"/>
</dbReference>
<comment type="caution">
    <text evidence="8">The sequence shown here is derived from an EMBL/GenBank/DDBJ whole genome shotgun (WGS) entry which is preliminary data.</text>
</comment>
<dbReference type="PROSITE" id="PS51372">
    <property type="entry name" value="PRD_2"/>
    <property type="match status" value="1"/>
</dbReference>
<gene>
    <name evidence="8" type="ORF">ACFP73_05260</name>
</gene>
<dbReference type="PROSITE" id="PS00372">
    <property type="entry name" value="PTS_EIIA_TYPE_2_HIS"/>
    <property type="match status" value="1"/>
</dbReference>
<reference evidence="9" key="1">
    <citation type="journal article" date="2019" name="Int. J. Syst. Evol. Microbiol.">
        <title>The Global Catalogue of Microorganisms (GCM) 10K type strain sequencing project: providing services to taxonomists for standard genome sequencing and annotation.</title>
        <authorList>
            <consortium name="The Broad Institute Genomics Platform"/>
            <consortium name="The Broad Institute Genome Sequencing Center for Infectious Disease"/>
            <person name="Wu L."/>
            <person name="Ma J."/>
        </authorList>
    </citation>
    <scope>NUCLEOTIDE SEQUENCE [LARGE SCALE GENOMIC DNA]</scope>
    <source>
        <strain evidence="9">CGMCC 4.1530</strain>
    </source>
</reference>
<accession>A0ABW1VML2</accession>
<dbReference type="Pfam" id="PF05043">
    <property type="entry name" value="Mga"/>
    <property type="match status" value="1"/>
</dbReference>
<dbReference type="InterPro" id="IPR007737">
    <property type="entry name" value="Mga_HTH"/>
</dbReference>
<evidence type="ECO:0000313" key="9">
    <source>
        <dbReference type="Proteomes" id="UP001596215"/>
    </source>
</evidence>
<name>A0ABW1VML2_9GAMM</name>
<dbReference type="InterPro" id="IPR016152">
    <property type="entry name" value="PTrfase/Anion_transptr"/>
</dbReference>
<sequence>MKFPSQRIALLFEQLQNEVLPPDELARRLTVSTRTLRTDITCLNQLLADYGARCRLIRGAGYQLQITDKTRFSQLPQSTRPDNVPRSPAARVHYLLHRFLTASGAVKLEELADECFISRATLQSEMAEVRQTFHRYRLTIENRPRYGMKLFGSERALRHCLTDFYCQQIQPDNAITLFSPEINPALPDILHQSFSRYNIRMSDNNVLYLQLYCSISLQRLKAGYRLDDFTADDMAPEVRHAARQIIRQLLPGGSEVPEAEETCLGINIAARRHGEDTVSLWFPDESLRLMNAILSYIGRHYNFDLCHDTQLCSDLLAHIRTMLTRVRYQITIPNPLLSNIKQYYPMAYDMTLAAVSECAGKMHYPISENEIGFLVLHIGVGLERLSPSGKQYQPQVLVVCNTGQSTIRVIEALLLRRYPQIMIKKTVTLREYQQQSVIEEDFVISTVRLSTKNKPVVVMSPFPSEYQWEMIGRQVFTDRTWPRMLERFFDARHFMILSQPLTRAELFRRVCDQLQQEDIVDEHFYASVSEREQIVSTLLGEGIALPHAIGLQAKKTVVYTLLAPDGVPWGEERAYVIFLLAISKTEYAEIMALYELFVALMCRKSALLLRHCKNFSDFTLTTLQCLHQSVTEH</sequence>
<dbReference type="PANTHER" id="PTHR30185:SF13">
    <property type="entry name" value="LICABCH OPERON REGULATOR-RELATED"/>
    <property type="match status" value="1"/>
</dbReference>
<keyword evidence="3" id="KW-0010">Activator</keyword>
<dbReference type="Gene3D" id="3.40.50.2300">
    <property type="match status" value="1"/>
</dbReference>
<dbReference type="InterPro" id="IPR002178">
    <property type="entry name" value="PTS_EIIA_type-2_dom"/>
</dbReference>
<dbReference type="SUPFAM" id="SSF63520">
    <property type="entry name" value="PTS-regulatory domain, PRD"/>
    <property type="match status" value="1"/>
</dbReference>
<dbReference type="InterPro" id="IPR036634">
    <property type="entry name" value="PRD_sf"/>
</dbReference>
<dbReference type="RefSeq" id="WP_212707337.1">
    <property type="nucleotide sequence ID" value="NZ_BAAAFW010000058.1"/>
</dbReference>
<dbReference type="Gene3D" id="3.40.930.10">
    <property type="entry name" value="Mannitol-specific EII, Chain A"/>
    <property type="match status" value="1"/>
</dbReference>
<dbReference type="InterPro" id="IPR013011">
    <property type="entry name" value="PTS_EIIB_2"/>
</dbReference>
<dbReference type="Gene3D" id="1.10.1790.10">
    <property type="entry name" value="PRD domain"/>
    <property type="match status" value="1"/>
</dbReference>
<dbReference type="EMBL" id="JBHSUC010000004">
    <property type="protein sequence ID" value="MFC6361510.1"/>
    <property type="molecule type" value="Genomic_DNA"/>
</dbReference>
<dbReference type="Pfam" id="PF00359">
    <property type="entry name" value="PTS_EIIA_2"/>
    <property type="match status" value="1"/>
</dbReference>
<feature type="domain" description="PTS EIIB type-2" evidence="6">
    <location>
        <begin position="394"/>
        <end position="483"/>
    </location>
</feature>
<dbReference type="PANTHER" id="PTHR30185">
    <property type="entry name" value="CRYPTIC BETA-GLUCOSIDE BGL OPERON ANTITERMINATOR"/>
    <property type="match status" value="1"/>
</dbReference>
<dbReference type="Pfam" id="PF00874">
    <property type="entry name" value="PRD"/>
    <property type="match status" value="1"/>
</dbReference>
<evidence type="ECO:0000259" key="5">
    <source>
        <dbReference type="PROSITE" id="PS51094"/>
    </source>
</evidence>
<organism evidence="8 9">
    <name type="scientific">Tatumella punctata</name>
    <dbReference type="NCBI Taxonomy" id="399969"/>
    <lineage>
        <taxon>Bacteria</taxon>
        <taxon>Pseudomonadati</taxon>
        <taxon>Pseudomonadota</taxon>
        <taxon>Gammaproteobacteria</taxon>
        <taxon>Enterobacterales</taxon>
        <taxon>Erwiniaceae</taxon>
        <taxon>Tatumella</taxon>
    </lineage>
</organism>
<evidence type="ECO:0000259" key="6">
    <source>
        <dbReference type="PROSITE" id="PS51099"/>
    </source>
</evidence>
<feature type="domain" description="PRD" evidence="7">
    <location>
        <begin position="281"/>
        <end position="388"/>
    </location>
</feature>
<keyword evidence="4" id="KW-0804">Transcription</keyword>
<dbReference type="InterPro" id="IPR036388">
    <property type="entry name" value="WH-like_DNA-bd_sf"/>
</dbReference>
<dbReference type="InterPro" id="IPR050661">
    <property type="entry name" value="BglG_antiterminators"/>
</dbReference>
<evidence type="ECO:0000313" key="8">
    <source>
        <dbReference type="EMBL" id="MFC6361510.1"/>
    </source>
</evidence>
<evidence type="ECO:0000256" key="1">
    <source>
        <dbReference type="ARBA" id="ARBA00022737"/>
    </source>
</evidence>
<evidence type="ECO:0000256" key="2">
    <source>
        <dbReference type="ARBA" id="ARBA00023015"/>
    </source>
</evidence>
<dbReference type="Gene3D" id="1.10.10.10">
    <property type="entry name" value="Winged helix-like DNA-binding domain superfamily/Winged helix DNA-binding domain"/>
    <property type="match status" value="1"/>
</dbReference>